<dbReference type="EMBL" id="CM001751">
    <property type="protein sequence ID" value="KJB75197.1"/>
    <property type="molecule type" value="Genomic_DNA"/>
</dbReference>
<keyword evidence="3" id="KW-1185">Reference proteome</keyword>
<protein>
    <submittedName>
        <fullName evidence="2">Uncharacterized protein</fullName>
    </submittedName>
</protein>
<dbReference type="Proteomes" id="UP000032304">
    <property type="component" value="Chromosome 12"/>
</dbReference>
<sequence length="73" mass="8603">MMERMERKLDEHKSVFGRQNNQMKVKQERFDFLTSVLSTKNRPKTDQKQSNESDCRPKSKSKPKLTSVLIVGF</sequence>
<evidence type="ECO:0000313" key="2">
    <source>
        <dbReference type="EMBL" id="KJB75197.1"/>
    </source>
</evidence>
<feature type="compositionally biased region" description="Basic and acidic residues" evidence="1">
    <location>
        <begin position="1"/>
        <end position="14"/>
    </location>
</feature>
<feature type="region of interest" description="Disordered" evidence="1">
    <location>
        <begin position="1"/>
        <end position="22"/>
    </location>
</feature>
<organism evidence="2 3">
    <name type="scientific">Gossypium raimondii</name>
    <name type="common">Peruvian cotton</name>
    <name type="synonym">Gossypium klotzschianum subsp. raimondii</name>
    <dbReference type="NCBI Taxonomy" id="29730"/>
    <lineage>
        <taxon>Eukaryota</taxon>
        <taxon>Viridiplantae</taxon>
        <taxon>Streptophyta</taxon>
        <taxon>Embryophyta</taxon>
        <taxon>Tracheophyta</taxon>
        <taxon>Spermatophyta</taxon>
        <taxon>Magnoliopsida</taxon>
        <taxon>eudicotyledons</taxon>
        <taxon>Gunneridae</taxon>
        <taxon>Pentapetalae</taxon>
        <taxon>rosids</taxon>
        <taxon>malvids</taxon>
        <taxon>Malvales</taxon>
        <taxon>Malvaceae</taxon>
        <taxon>Malvoideae</taxon>
        <taxon>Gossypium</taxon>
    </lineage>
</organism>
<dbReference type="Gramene" id="KJB75197">
    <property type="protein sequence ID" value="KJB75197"/>
    <property type="gene ID" value="B456_012G030400"/>
</dbReference>
<gene>
    <name evidence="2" type="ORF">B456_012G030400</name>
</gene>
<accession>A0A0D2RWR4</accession>
<dbReference type="AlphaFoldDB" id="A0A0D2RWR4"/>
<evidence type="ECO:0000256" key="1">
    <source>
        <dbReference type="SAM" id="MobiDB-lite"/>
    </source>
</evidence>
<name>A0A0D2RWR4_GOSRA</name>
<reference evidence="2 3" key="1">
    <citation type="journal article" date="2012" name="Nature">
        <title>Repeated polyploidization of Gossypium genomes and the evolution of spinnable cotton fibres.</title>
        <authorList>
            <person name="Paterson A.H."/>
            <person name="Wendel J.F."/>
            <person name="Gundlach H."/>
            <person name="Guo H."/>
            <person name="Jenkins J."/>
            <person name="Jin D."/>
            <person name="Llewellyn D."/>
            <person name="Showmaker K.C."/>
            <person name="Shu S."/>
            <person name="Udall J."/>
            <person name="Yoo M.J."/>
            <person name="Byers R."/>
            <person name="Chen W."/>
            <person name="Doron-Faigenboim A."/>
            <person name="Duke M.V."/>
            <person name="Gong L."/>
            <person name="Grimwood J."/>
            <person name="Grover C."/>
            <person name="Grupp K."/>
            <person name="Hu G."/>
            <person name="Lee T.H."/>
            <person name="Li J."/>
            <person name="Lin L."/>
            <person name="Liu T."/>
            <person name="Marler B.S."/>
            <person name="Page J.T."/>
            <person name="Roberts A.W."/>
            <person name="Romanel E."/>
            <person name="Sanders W.S."/>
            <person name="Szadkowski E."/>
            <person name="Tan X."/>
            <person name="Tang H."/>
            <person name="Xu C."/>
            <person name="Wang J."/>
            <person name="Wang Z."/>
            <person name="Zhang D."/>
            <person name="Zhang L."/>
            <person name="Ashrafi H."/>
            <person name="Bedon F."/>
            <person name="Bowers J.E."/>
            <person name="Brubaker C.L."/>
            <person name="Chee P.W."/>
            <person name="Das S."/>
            <person name="Gingle A.R."/>
            <person name="Haigler C.H."/>
            <person name="Harker D."/>
            <person name="Hoffmann L.V."/>
            <person name="Hovav R."/>
            <person name="Jones D.C."/>
            <person name="Lemke C."/>
            <person name="Mansoor S."/>
            <person name="ur Rahman M."/>
            <person name="Rainville L.N."/>
            <person name="Rambani A."/>
            <person name="Reddy U.K."/>
            <person name="Rong J.K."/>
            <person name="Saranga Y."/>
            <person name="Scheffler B.E."/>
            <person name="Scheffler J.A."/>
            <person name="Stelly D.M."/>
            <person name="Triplett B.A."/>
            <person name="Van Deynze A."/>
            <person name="Vaslin M.F."/>
            <person name="Waghmare V.N."/>
            <person name="Walford S.A."/>
            <person name="Wright R.J."/>
            <person name="Zaki E.A."/>
            <person name="Zhang T."/>
            <person name="Dennis E.S."/>
            <person name="Mayer K.F."/>
            <person name="Peterson D.G."/>
            <person name="Rokhsar D.S."/>
            <person name="Wang X."/>
            <person name="Schmutz J."/>
        </authorList>
    </citation>
    <scope>NUCLEOTIDE SEQUENCE [LARGE SCALE GENOMIC DNA]</scope>
</reference>
<feature type="region of interest" description="Disordered" evidence="1">
    <location>
        <begin position="34"/>
        <end position="73"/>
    </location>
</feature>
<feature type="compositionally biased region" description="Basic and acidic residues" evidence="1">
    <location>
        <begin position="43"/>
        <end position="57"/>
    </location>
</feature>
<proteinExistence type="predicted"/>
<evidence type="ECO:0000313" key="3">
    <source>
        <dbReference type="Proteomes" id="UP000032304"/>
    </source>
</evidence>